<dbReference type="SUPFAM" id="SSF50475">
    <property type="entry name" value="FMN-binding split barrel"/>
    <property type="match status" value="1"/>
</dbReference>
<evidence type="ECO:0000256" key="1">
    <source>
        <dbReference type="ARBA" id="ARBA00001965"/>
    </source>
</evidence>
<proteinExistence type="predicted"/>
<dbReference type="Gene3D" id="2.20.28.10">
    <property type="match status" value="1"/>
</dbReference>
<comment type="cofactor">
    <cofactor evidence="1">
        <name>Fe(3+)</name>
        <dbReference type="ChEBI" id="CHEBI:29034"/>
    </cofactor>
</comment>
<reference evidence="5 6" key="1">
    <citation type="submission" date="2024-04" db="EMBL/GenBank/DDBJ databases">
        <title>Human intestinal bacterial collection.</title>
        <authorList>
            <person name="Pauvert C."/>
            <person name="Hitch T.C.A."/>
            <person name="Clavel T."/>
        </authorList>
    </citation>
    <scope>NUCLEOTIDE SEQUENCE [LARGE SCALE GENOMIC DNA]</scope>
    <source>
        <strain evidence="5 6">CLA-KB-H42</strain>
    </source>
</reference>
<feature type="domain" description="Rubredoxin-like" evidence="4">
    <location>
        <begin position="212"/>
        <end position="248"/>
    </location>
</feature>
<keyword evidence="2" id="KW-0560">Oxidoreductase</keyword>
<accession>A0ABV1JCP8</accession>
<dbReference type="Gene3D" id="2.30.110.10">
    <property type="entry name" value="Electron Transport, Fmn-binding Protein, Chain A"/>
    <property type="match status" value="1"/>
</dbReference>
<evidence type="ECO:0000259" key="4">
    <source>
        <dbReference type="PROSITE" id="PS50903"/>
    </source>
</evidence>
<dbReference type="InterPro" id="IPR048574">
    <property type="entry name" value="RUBY_RBDX"/>
</dbReference>
<gene>
    <name evidence="5" type="ORF">AAA083_07665</name>
</gene>
<dbReference type="InterPro" id="IPR024934">
    <property type="entry name" value="Rubredoxin-like_dom"/>
</dbReference>
<dbReference type="Proteomes" id="UP001487305">
    <property type="component" value="Unassembled WGS sequence"/>
</dbReference>
<dbReference type="InterPro" id="IPR050268">
    <property type="entry name" value="NADH-dep_flavin_reductase"/>
</dbReference>
<evidence type="ECO:0000313" key="5">
    <source>
        <dbReference type="EMBL" id="MEQ3362850.1"/>
    </source>
</evidence>
<feature type="region of interest" description="Disordered" evidence="3">
    <location>
        <begin position="178"/>
        <end position="197"/>
    </location>
</feature>
<dbReference type="EMBL" id="JBBNOP010000005">
    <property type="protein sequence ID" value="MEQ3362850.1"/>
    <property type="molecule type" value="Genomic_DNA"/>
</dbReference>
<comment type="caution">
    <text evidence="5">The sequence shown here is derived from an EMBL/GenBank/DDBJ whole genome shotgun (WGS) entry which is preliminary data.</text>
</comment>
<dbReference type="RefSeq" id="WP_102375091.1">
    <property type="nucleotide sequence ID" value="NZ_JBBNOP010000005.1"/>
</dbReference>
<evidence type="ECO:0000313" key="6">
    <source>
        <dbReference type="Proteomes" id="UP001487305"/>
    </source>
</evidence>
<dbReference type="Pfam" id="PF01613">
    <property type="entry name" value="Flavin_Reduct"/>
    <property type="match status" value="1"/>
</dbReference>
<protein>
    <submittedName>
        <fullName evidence="5">Flavin reductase</fullName>
    </submittedName>
</protein>
<dbReference type="SMART" id="SM00903">
    <property type="entry name" value="Flavin_Reduct"/>
    <property type="match status" value="1"/>
</dbReference>
<evidence type="ECO:0000256" key="3">
    <source>
        <dbReference type="SAM" id="MobiDB-lite"/>
    </source>
</evidence>
<keyword evidence="6" id="KW-1185">Reference proteome</keyword>
<organism evidence="5 6">
    <name type="scientific">Raoultibacter massiliensis</name>
    <dbReference type="NCBI Taxonomy" id="1852371"/>
    <lineage>
        <taxon>Bacteria</taxon>
        <taxon>Bacillati</taxon>
        <taxon>Actinomycetota</taxon>
        <taxon>Coriobacteriia</taxon>
        <taxon>Eggerthellales</taxon>
        <taxon>Eggerthellaceae</taxon>
        <taxon>Raoultibacter</taxon>
    </lineage>
</organism>
<dbReference type="Pfam" id="PF21349">
    <property type="entry name" value="RUBY_RBDX"/>
    <property type="match status" value="1"/>
</dbReference>
<name>A0ABV1JCP8_9ACTN</name>
<dbReference type="PANTHER" id="PTHR30466">
    <property type="entry name" value="FLAVIN REDUCTASE"/>
    <property type="match status" value="1"/>
</dbReference>
<evidence type="ECO:0000256" key="2">
    <source>
        <dbReference type="ARBA" id="ARBA00023002"/>
    </source>
</evidence>
<sequence>MIDIDAFRSISYGLYLVSSRAEEESAGCTVNTFAQVTSDPLQVSVAVNKENHTASIIERSGAYTAVSLAQSASMELIGKFGFFCSRDVDKFEPFSVRTDGFGCPYVAEQAVARFSVKVTDSVDLGTHMLFIGTVVEAEVLSDEEPMTYAYYHAVKGGKTPPKASSFIADRVGGAAVEGDGANSGSGSAASQSDGAGSFSAVDASTAKREGVRYGWRCTVCGHVEEVDELPDDFTCPICGVGKEMFERIEL</sequence>
<dbReference type="SUPFAM" id="SSF57802">
    <property type="entry name" value="Rubredoxin-like"/>
    <property type="match status" value="1"/>
</dbReference>
<dbReference type="PANTHER" id="PTHR30466:SF1">
    <property type="entry name" value="FMN REDUCTASE (NADH) RUTF"/>
    <property type="match status" value="1"/>
</dbReference>
<dbReference type="PROSITE" id="PS50903">
    <property type="entry name" value="RUBREDOXIN_LIKE"/>
    <property type="match status" value="1"/>
</dbReference>
<dbReference type="InterPro" id="IPR002563">
    <property type="entry name" value="Flavin_Rdtase-like_dom"/>
</dbReference>
<dbReference type="InterPro" id="IPR012349">
    <property type="entry name" value="Split_barrel_FMN-bd"/>
</dbReference>